<protein>
    <recommendedName>
        <fullName evidence="3">Nucleotidyltransferase</fullName>
    </recommendedName>
</protein>
<sequence>MNSIIKTGDLLAIDPQGFVINPCSFTKITPPWTELIDDTKAAYLEIFGNKLHSLYIRGSVPRGKAISRVSDLDSLAVILGELEENELANIHLWSKKAKHFYPFCKNIESLCASYQEIMESDSTLRMVIKTQSLCIFGDDLTLVLPDYKPGIEMISHAFNLAEDLEIFQDELQRLGNNNFFYSQFIKDRCAWIMKRIVRTGLELVMLKEQVYTRDLYPSYLLFSQHYPDKKRYMKKALELTINPSDNRSGLLVFLRDFGSWLVEEVENEFAI</sequence>
<proteinExistence type="predicted"/>
<name>A0A1U7ITI0_9CYAN</name>
<reference evidence="1 2" key="1">
    <citation type="submission" date="2016-11" db="EMBL/GenBank/DDBJ databases">
        <title>Draft Genome Sequences of Nine Cyanobacterial Strains from Diverse Habitats.</title>
        <authorList>
            <person name="Zhu T."/>
            <person name="Hou S."/>
            <person name="Lu X."/>
            <person name="Hess W.R."/>
        </authorList>
    </citation>
    <scope>NUCLEOTIDE SEQUENCE [LARGE SCALE GENOMIC DNA]</scope>
    <source>
        <strain evidence="1 2">IAM M-71</strain>
    </source>
</reference>
<evidence type="ECO:0008006" key="3">
    <source>
        <dbReference type="Google" id="ProtNLM"/>
    </source>
</evidence>
<dbReference type="EMBL" id="MRCE01000001">
    <property type="protein sequence ID" value="OKH40843.1"/>
    <property type="molecule type" value="Genomic_DNA"/>
</dbReference>
<organism evidence="1 2">
    <name type="scientific">[Phormidium ambiguum] IAM M-71</name>
    <dbReference type="NCBI Taxonomy" id="454136"/>
    <lineage>
        <taxon>Bacteria</taxon>
        <taxon>Bacillati</taxon>
        <taxon>Cyanobacteriota</taxon>
        <taxon>Cyanophyceae</taxon>
        <taxon>Oscillatoriophycideae</taxon>
        <taxon>Aerosakkonematales</taxon>
        <taxon>Aerosakkonemataceae</taxon>
        <taxon>Floridanema</taxon>
    </lineage>
</organism>
<comment type="caution">
    <text evidence="1">The sequence shown here is derived from an EMBL/GenBank/DDBJ whole genome shotgun (WGS) entry which is preliminary data.</text>
</comment>
<gene>
    <name evidence="1" type="ORF">NIES2119_00580</name>
</gene>
<dbReference type="STRING" id="454136.NIES2119_00580"/>
<dbReference type="AlphaFoldDB" id="A0A1U7ITI0"/>
<accession>A0A1U7ITI0</accession>
<dbReference type="RefSeq" id="WP_073591517.1">
    <property type="nucleotide sequence ID" value="NZ_MRCE01000001.1"/>
</dbReference>
<evidence type="ECO:0000313" key="2">
    <source>
        <dbReference type="Proteomes" id="UP000185860"/>
    </source>
</evidence>
<dbReference type="Proteomes" id="UP000185860">
    <property type="component" value="Unassembled WGS sequence"/>
</dbReference>
<dbReference type="OrthoDB" id="2351665at2"/>
<evidence type="ECO:0000313" key="1">
    <source>
        <dbReference type="EMBL" id="OKH40843.1"/>
    </source>
</evidence>